<keyword evidence="1" id="KW-0479">Metal-binding</keyword>
<accession>A0A1E7JLT3</accession>
<proteinExistence type="predicted"/>
<reference evidence="3 4" key="1">
    <citation type="journal article" date="2016" name="Front. Microbiol.">
        <title>Comparative Genomics Analysis of Streptomyces Species Reveals Their Adaptation to the Marine Environment and Their Diversity at the Genomic Level.</title>
        <authorList>
            <person name="Tian X."/>
            <person name="Zhang Z."/>
            <person name="Yang T."/>
            <person name="Chen M."/>
            <person name="Li J."/>
            <person name="Chen F."/>
            <person name="Yang J."/>
            <person name="Li W."/>
            <person name="Zhang B."/>
            <person name="Zhang Z."/>
            <person name="Wu J."/>
            <person name="Zhang C."/>
            <person name="Long L."/>
            <person name="Xiao J."/>
        </authorList>
    </citation>
    <scope>NUCLEOTIDE SEQUENCE [LARGE SCALE GENOMIC DNA]</scope>
    <source>
        <strain evidence="3 4">SCSIO 10390</strain>
    </source>
</reference>
<comment type="caution">
    <text evidence="3">The sequence shown here is derived from an EMBL/GenBank/DDBJ whole genome shotgun (WGS) entry which is preliminary data.</text>
</comment>
<dbReference type="AlphaFoldDB" id="A0A1E7JLT3"/>
<dbReference type="SUPFAM" id="SSF53800">
    <property type="entry name" value="Chelatase"/>
    <property type="match status" value="2"/>
</dbReference>
<dbReference type="OrthoDB" id="7345302at2"/>
<dbReference type="CDD" id="cd03416">
    <property type="entry name" value="CbiX_SirB_N"/>
    <property type="match status" value="1"/>
</dbReference>
<dbReference type="Gene3D" id="3.40.50.1400">
    <property type="match status" value="2"/>
</dbReference>
<sequence>MTRFTTQLHSQLTAVRPPAAPVLVAVAHGSRDPGALRTVTALLASVRSARPGLRAVLGHIELDEPGLADTLAGLPGGSEVVLVPLLFGRGHHVKHDIPRALAAAPHLRGTVAEPLGPHPLLAEALHTRLTEAVRARSAAARDAVAPDALTRDAVAPDALTRDAVAPDAVVLASAGSRDPESALGARRIAAGLRERLGGTPVLPAYASAASPTVADTVRALREAGRRRIALASCFTAPGHFASRCAAEAPWAASAPIGDHPALVRLVLHRFDEARAALGAGRPPAPVHA</sequence>
<name>A0A1E7JLT3_9ACTN</name>
<evidence type="ECO:0000256" key="2">
    <source>
        <dbReference type="ARBA" id="ARBA00023239"/>
    </source>
</evidence>
<evidence type="ECO:0000313" key="3">
    <source>
        <dbReference type="EMBL" id="OEU88607.1"/>
    </source>
</evidence>
<dbReference type="Proteomes" id="UP000176087">
    <property type="component" value="Unassembled WGS sequence"/>
</dbReference>
<dbReference type="PANTHER" id="PTHR33542">
    <property type="entry name" value="SIROHYDROCHLORIN FERROCHELATASE, CHLOROPLASTIC"/>
    <property type="match status" value="1"/>
</dbReference>
<dbReference type="InterPro" id="IPR002762">
    <property type="entry name" value="CbiX-like"/>
</dbReference>
<gene>
    <name evidence="3" type="ORF">AN215_17645</name>
</gene>
<dbReference type="GO" id="GO:0046872">
    <property type="term" value="F:metal ion binding"/>
    <property type="evidence" value="ECO:0007669"/>
    <property type="project" value="UniProtKB-KW"/>
</dbReference>
<dbReference type="PANTHER" id="PTHR33542:SF5">
    <property type="entry name" value="FERROCHELATASE CHE1"/>
    <property type="match status" value="1"/>
</dbReference>
<dbReference type="InterPro" id="IPR050963">
    <property type="entry name" value="Sirohydro_Cobaltochel/CbiX"/>
</dbReference>
<dbReference type="EMBL" id="LJGT01000040">
    <property type="protein sequence ID" value="OEU88607.1"/>
    <property type="molecule type" value="Genomic_DNA"/>
</dbReference>
<keyword evidence="4" id="KW-1185">Reference proteome</keyword>
<evidence type="ECO:0000313" key="4">
    <source>
        <dbReference type="Proteomes" id="UP000176087"/>
    </source>
</evidence>
<protein>
    <recommendedName>
        <fullName evidence="5">Sirohydrochlorin cobaltochelatase</fullName>
    </recommendedName>
</protein>
<evidence type="ECO:0000256" key="1">
    <source>
        <dbReference type="ARBA" id="ARBA00022723"/>
    </source>
</evidence>
<dbReference type="GO" id="GO:0016829">
    <property type="term" value="F:lyase activity"/>
    <property type="evidence" value="ECO:0007669"/>
    <property type="project" value="UniProtKB-KW"/>
</dbReference>
<dbReference type="Pfam" id="PF01903">
    <property type="entry name" value="CbiX"/>
    <property type="match status" value="2"/>
</dbReference>
<evidence type="ECO:0008006" key="5">
    <source>
        <dbReference type="Google" id="ProtNLM"/>
    </source>
</evidence>
<keyword evidence="2" id="KW-0456">Lyase</keyword>
<dbReference type="STRING" id="933944.AN215_17645"/>
<dbReference type="PATRIC" id="fig|933944.6.peg.857"/>
<organism evidence="3 4">
    <name type="scientific">Streptomyces abyssalis</name>
    <dbReference type="NCBI Taxonomy" id="933944"/>
    <lineage>
        <taxon>Bacteria</taxon>
        <taxon>Bacillati</taxon>
        <taxon>Actinomycetota</taxon>
        <taxon>Actinomycetes</taxon>
        <taxon>Kitasatosporales</taxon>
        <taxon>Streptomycetaceae</taxon>
        <taxon>Streptomyces</taxon>
    </lineage>
</organism>
<dbReference type="RefSeq" id="WP_070031216.1">
    <property type="nucleotide sequence ID" value="NZ_LJGT01000040.1"/>
</dbReference>